<evidence type="ECO:0000259" key="1">
    <source>
        <dbReference type="Pfam" id="PF01636"/>
    </source>
</evidence>
<organism evidence="2 3">
    <name type="scientific">Nitrosospira briensis</name>
    <dbReference type="NCBI Taxonomy" id="35799"/>
    <lineage>
        <taxon>Bacteria</taxon>
        <taxon>Pseudomonadati</taxon>
        <taxon>Pseudomonadota</taxon>
        <taxon>Betaproteobacteria</taxon>
        <taxon>Nitrosomonadales</taxon>
        <taxon>Nitrosomonadaceae</taxon>
        <taxon>Nitrosospira</taxon>
    </lineage>
</organism>
<name>A0A1I4Z5W8_9PROT</name>
<reference evidence="3" key="1">
    <citation type="submission" date="2016-10" db="EMBL/GenBank/DDBJ databases">
        <authorList>
            <person name="Varghese N."/>
        </authorList>
    </citation>
    <scope>NUCLEOTIDE SEQUENCE [LARGE SCALE GENOMIC DNA]</scope>
    <source>
        <strain evidence="3">Nsp8</strain>
    </source>
</reference>
<dbReference type="SUPFAM" id="SSF56112">
    <property type="entry name" value="Protein kinase-like (PK-like)"/>
    <property type="match status" value="1"/>
</dbReference>
<protein>
    <submittedName>
        <fullName evidence="2">Phosphotransferase enzyme family protein</fullName>
    </submittedName>
</protein>
<dbReference type="OrthoDB" id="179763at2"/>
<dbReference type="STRING" id="1266925.GCA_000619905_02838"/>
<proteinExistence type="predicted"/>
<dbReference type="EMBL" id="FOVJ01000001">
    <property type="protein sequence ID" value="SFN45665.1"/>
    <property type="molecule type" value="Genomic_DNA"/>
</dbReference>
<dbReference type="InterPro" id="IPR011009">
    <property type="entry name" value="Kinase-like_dom_sf"/>
</dbReference>
<accession>A0A1I4Z5W8</accession>
<keyword evidence="3" id="KW-1185">Reference proteome</keyword>
<dbReference type="RefSeq" id="WP_074795231.1">
    <property type="nucleotide sequence ID" value="NZ_FOVJ01000001.1"/>
</dbReference>
<dbReference type="AlphaFoldDB" id="A0A1I4Z5W8"/>
<dbReference type="Proteomes" id="UP000183107">
    <property type="component" value="Unassembled WGS sequence"/>
</dbReference>
<dbReference type="InterPro" id="IPR002575">
    <property type="entry name" value="Aminoglycoside_PTrfase"/>
</dbReference>
<dbReference type="Pfam" id="PF01636">
    <property type="entry name" value="APH"/>
    <property type="match status" value="1"/>
</dbReference>
<keyword evidence="2" id="KW-0808">Transferase</keyword>
<dbReference type="Gene3D" id="3.90.1200.10">
    <property type="match status" value="1"/>
</dbReference>
<evidence type="ECO:0000313" key="2">
    <source>
        <dbReference type="EMBL" id="SFN45665.1"/>
    </source>
</evidence>
<feature type="domain" description="Aminoglycoside phosphotransferase" evidence="1">
    <location>
        <begin position="70"/>
        <end position="273"/>
    </location>
</feature>
<sequence length="332" mass="38590">MKYLGHLPADDPFFAYLRCDILPLLSLNASCPDFRVYQLPASHHVYLYEDQHSQARIIGKFFGGVPGLDPGAALRHMEREFNNLNHLRNIGFTGYPHYVVRPLGRNANLNKVLVEEFCYGVPLTDFIVNAIRRNARDALFQKLTALAYFLATLHNRTVIDNKVDFNKECEYFNRIMEQLTNAGRAGWEEVREFHQLKNQWRGRACMWEDQQVLVHSDVTPANILFGDGLWVIIIDLERMKSADRVFDLGRVVGELQHFFMQQAGDKWLAEPFIGHFLWEYACQFPDRDAAFAAITRRTPFYAGLTLLRIARNTWVEGSYSWQLRDEARKTLR</sequence>
<gene>
    <name evidence="2" type="ORF">SAMN05216386_1047</name>
</gene>
<dbReference type="GO" id="GO:0016740">
    <property type="term" value="F:transferase activity"/>
    <property type="evidence" value="ECO:0007669"/>
    <property type="project" value="UniProtKB-KW"/>
</dbReference>
<evidence type="ECO:0000313" key="3">
    <source>
        <dbReference type="Proteomes" id="UP000183107"/>
    </source>
</evidence>